<evidence type="ECO:0000313" key="2">
    <source>
        <dbReference type="Proteomes" id="UP000198846"/>
    </source>
</evidence>
<keyword evidence="2" id="KW-1185">Reference proteome</keyword>
<reference evidence="1 2" key="1">
    <citation type="submission" date="2016-10" db="EMBL/GenBank/DDBJ databases">
        <authorList>
            <person name="de Groot N.N."/>
        </authorList>
    </citation>
    <scope>NUCLEOTIDE SEQUENCE [LARGE SCALE GENOMIC DNA]</scope>
    <source>
        <strain evidence="1 2">DSM 23842</strain>
    </source>
</reference>
<dbReference type="STRING" id="283786.SAMN04487990_12224"/>
<gene>
    <name evidence="1" type="ORF">SAMN04487990_12224</name>
</gene>
<name>A0A1H4CVM5_BIZPA</name>
<organism evidence="1 2">
    <name type="scientific">Bizionia paragorgiae</name>
    <dbReference type="NCBI Taxonomy" id="283786"/>
    <lineage>
        <taxon>Bacteria</taxon>
        <taxon>Pseudomonadati</taxon>
        <taxon>Bacteroidota</taxon>
        <taxon>Flavobacteriia</taxon>
        <taxon>Flavobacteriales</taxon>
        <taxon>Flavobacteriaceae</taxon>
        <taxon>Bizionia</taxon>
    </lineage>
</organism>
<accession>A0A1H4CVM5</accession>
<dbReference type="AlphaFoldDB" id="A0A1H4CVM5"/>
<dbReference type="Proteomes" id="UP000198846">
    <property type="component" value="Unassembled WGS sequence"/>
</dbReference>
<dbReference type="EMBL" id="FNQK01000022">
    <property type="protein sequence ID" value="SEA64364.1"/>
    <property type="molecule type" value="Genomic_DNA"/>
</dbReference>
<protein>
    <submittedName>
        <fullName evidence="1">Uncharacterized protein</fullName>
    </submittedName>
</protein>
<evidence type="ECO:0000313" key="1">
    <source>
        <dbReference type="EMBL" id="SEA64364.1"/>
    </source>
</evidence>
<proteinExistence type="predicted"/>
<sequence>MTKLENHEWQNKMRGFTQYSATYTQLIQAVTQYCFLFQHKKPLIKNTLLSTLRPEQTKGHKKPR</sequence>